<name>A0A7W4W558_9GAMM</name>
<sequence length="602" mass="66059">MFLNPQDIVVITGAASGMGRAYAIAFARLNCRLALCDIDENGLDETCNQVAAFSKEACLRAVVNIAEVDSVNAFAQRVNRELGPARVVINNAGIEGSAQPSWQTPLAMYEKVMAVNYFGVVHGCRSFLPQLLTYQRAWLVNISSVFGLIGTPNHTDYCGSKFAVRGYTEALRAELNGSGVHVMLVHPGGVNTRIARQDISRPFAEQFLKSTPEQVVKQVLRAMANGRARVVCGHNSWKTALAARLLPLGLLSRLIWRELSGFIDSKNYPPPTGALQRDSSGDGPKIEQEKTMKKMLILLGGLIIAAVIWSIASYPRIGSLVYEVGVATEAAVYGFEKKQQPLGELDMVYYAGGNTDGPTIVMLHGYSADKMVWLRFARHLTDSYHILIPDLAGHGETGFQADWDYTMAAQAERVVALLDALNIEQAHIIGNSMGGFISGQFALDYPQRTLSIAPVDPAGVTTPEPSDMEKMLAEGRNPFLIENGEQFAEFYQMTMAKPPWLPGMVLDAMAEDYRVLAPQLEAIFEDIQRSPLLADRLGELQVPALILWGDQDALIHVSGAERWHALIPDSQLTVWEGIGHMPMLEIPEASAQRYRAFLARGE</sequence>
<dbReference type="PRINTS" id="PR00080">
    <property type="entry name" value="SDRFAMILY"/>
</dbReference>
<evidence type="ECO:0000259" key="4">
    <source>
        <dbReference type="SMART" id="SM00822"/>
    </source>
</evidence>
<dbReference type="InterPro" id="IPR002347">
    <property type="entry name" value="SDR_fam"/>
</dbReference>
<keyword evidence="2" id="KW-0560">Oxidoreductase</keyword>
<dbReference type="InterPro" id="IPR020904">
    <property type="entry name" value="Sc_DH/Rdtase_CS"/>
</dbReference>
<dbReference type="Pfam" id="PF00106">
    <property type="entry name" value="adh_short"/>
    <property type="match status" value="1"/>
</dbReference>
<dbReference type="InterPro" id="IPR057326">
    <property type="entry name" value="KR_dom"/>
</dbReference>
<dbReference type="SUPFAM" id="SSF51735">
    <property type="entry name" value="NAD(P)-binding Rossmann-fold domains"/>
    <property type="match status" value="1"/>
</dbReference>
<dbReference type="PRINTS" id="PR00081">
    <property type="entry name" value="GDHRDH"/>
</dbReference>
<dbReference type="EMBL" id="JACHWY010000002">
    <property type="protein sequence ID" value="MBB3047520.1"/>
    <property type="molecule type" value="Genomic_DNA"/>
</dbReference>
<dbReference type="AlphaFoldDB" id="A0A7W4W558"/>
<dbReference type="InterPro" id="IPR036291">
    <property type="entry name" value="NAD(P)-bd_dom_sf"/>
</dbReference>
<dbReference type="GO" id="GO:0016020">
    <property type="term" value="C:membrane"/>
    <property type="evidence" value="ECO:0007669"/>
    <property type="project" value="TreeGrafter"/>
</dbReference>
<evidence type="ECO:0000256" key="2">
    <source>
        <dbReference type="ARBA" id="ARBA00023002"/>
    </source>
</evidence>
<dbReference type="RefSeq" id="WP_183410299.1">
    <property type="nucleotide sequence ID" value="NZ_JACHWY010000002.1"/>
</dbReference>
<dbReference type="GO" id="GO:0016491">
    <property type="term" value="F:oxidoreductase activity"/>
    <property type="evidence" value="ECO:0007669"/>
    <property type="project" value="UniProtKB-KW"/>
</dbReference>
<dbReference type="InterPro" id="IPR029058">
    <property type="entry name" value="AB_hydrolase_fold"/>
</dbReference>
<dbReference type="Gene3D" id="3.40.50.720">
    <property type="entry name" value="NAD(P)-binding Rossmann-like Domain"/>
    <property type="match status" value="1"/>
</dbReference>
<dbReference type="CDD" id="cd05233">
    <property type="entry name" value="SDR_c"/>
    <property type="match status" value="1"/>
</dbReference>
<dbReference type="SMART" id="SM00822">
    <property type="entry name" value="PKS_KR"/>
    <property type="match status" value="1"/>
</dbReference>
<keyword evidence="3" id="KW-0472">Membrane</keyword>
<accession>A0A7W4W558</accession>
<comment type="caution">
    <text evidence="5">The sequence shown here is derived from an EMBL/GenBank/DDBJ whole genome shotgun (WGS) entry which is preliminary data.</text>
</comment>
<feature type="domain" description="Ketoreductase" evidence="4">
    <location>
        <begin position="7"/>
        <end position="191"/>
    </location>
</feature>
<keyword evidence="3" id="KW-1133">Transmembrane helix</keyword>
<reference evidence="5 6" key="1">
    <citation type="submission" date="2020-08" db="EMBL/GenBank/DDBJ databases">
        <title>Genomic Encyclopedia of Type Strains, Phase III (KMG-III): the genomes of soil and plant-associated and newly described type strains.</title>
        <authorList>
            <person name="Whitman W."/>
        </authorList>
    </citation>
    <scope>NUCLEOTIDE SEQUENCE [LARGE SCALE GENOMIC DNA]</scope>
    <source>
        <strain evidence="5 6">CECT 8654</strain>
    </source>
</reference>
<evidence type="ECO:0000256" key="3">
    <source>
        <dbReference type="SAM" id="Phobius"/>
    </source>
</evidence>
<evidence type="ECO:0000313" key="5">
    <source>
        <dbReference type="EMBL" id="MBB3047520.1"/>
    </source>
</evidence>
<dbReference type="PROSITE" id="PS00061">
    <property type="entry name" value="ADH_SHORT"/>
    <property type="match status" value="1"/>
</dbReference>
<dbReference type="Pfam" id="PF12697">
    <property type="entry name" value="Abhydrolase_6"/>
    <property type="match status" value="1"/>
</dbReference>
<proteinExistence type="inferred from homology"/>
<gene>
    <name evidence="5" type="ORF">FHR99_001786</name>
</gene>
<keyword evidence="6" id="KW-1185">Reference proteome</keyword>
<dbReference type="InterPro" id="IPR000073">
    <property type="entry name" value="AB_hydrolase_1"/>
</dbReference>
<dbReference type="PANTHER" id="PTHR44196:SF1">
    <property type="entry name" value="DEHYDROGENASE_REDUCTASE SDR FAMILY MEMBER 7B"/>
    <property type="match status" value="1"/>
</dbReference>
<dbReference type="Proteomes" id="UP000537130">
    <property type="component" value="Unassembled WGS sequence"/>
</dbReference>
<evidence type="ECO:0000256" key="1">
    <source>
        <dbReference type="ARBA" id="ARBA00006484"/>
    </source>
</evidence>
<dbReference type="PRINTS" id="PR00111">
    <property type="entry name" value="ABHYDROLASE"/>
</dbReference>
<feature type="transmembrane region" description="Helical" evidence="3">
    <location>
        <begin position="295"/>
        <end position="312"/>
    </location>
</feature>
<comment type="similarity">
    <text evidence="1">Belongs to the short-chain dehydrogenases/reductases (SDR) family.</text>
</comment>
<evidence type="ECO:0000313" key="6">
    <source>
        <dbReference type="Proteomes" id="UP000537130"/>
    </source>
</evidence>
<dbReference type="PANTHER" id="PTHR44196">
    <property type="entry name" value="DEHYDROGENASE/REDUCTASE SDR FAMILY MEMBER 7B"/>
    <property type="match status" value="1"/>
</dbReference>
<dbReference type="SUPFAM" id="SSF53474">
    <property type="entry name" value="alpha/beta-Hydrolases"/>
    <property type="match status" value="1"/>
</dbReference>
<protein>
    <submittedName>
        <fullName evidence="5">Short-subunit dehydrogenase/pimeloyl-ACP methyl ester carboxylesterase</fullName>
    </submittedName>
</protein>
<organism evidence="5 6">
    <name type="scientific">Litorivivens lipolytica</name>
    <dbReference type="NCBI Taxonomy" id="1524264"/>
    <lineage>
        <taxon>Bacteria</taxon>
        <taxon>Pseudomonadati</taxon>
        <taxon>Pseudomonadota</taxon>
        <taxon>Gammaproteobacteria</taxon>
        <taxon>Litorivivens</taxon>
    </lineage>
</organism>
<keyword evidence="3" id="KW-0812">Transmembrane</keyword>
<dbReference type="Gene3D" id="3.40.50.1820">
    <property type="entry name" value="alpha/beta hydrolase"/>
    <property type="match status" value="1"/>
</dbReference>